<dbReference type="InterPro" id="IPR007379">
    <property type="entry name" value="Tim44-like_dom"/>
</dbReference>
<dbReference type="Pfam" id="PF04280">
    <property type="entry name" value="Tim44"/>
    <property type="match status" value="1"/>
</dbReference>
<evidence type="ECO:0000256" key="3">
    <source>
        <dbReference type="ARBA" id="ARBA00022448"/>
    </source>
</evidence>
<dbReference type="SUPFAM" id="SSF54427">
    <property type="entry name" value="NTF2-like"/>
    <property type="match status" value="1"/>
</dbReference>
<evidence type="ECO:0000313" key="16">
    <source>
        <dbReference type="EMBL" id="KLT45978.1"/>
    </source>
</evidence>
<keyword evidence="10 13" id="KW-0496">Mitochondrion</keyword>
<dbReference type="GeneID" id="28982467"/>
<dbReference type="FunFam" id="3.10.450.240:FF:000002">
    <property type="entry name" value="Mitochondrial import inner membrane translocase subunit TIM44"/>
    <property type="match status" value="1"/>
</dbReference>
<evidence type="ECO:0000256" key="2">
    <source>
        <dbReference type="ARBA" id="ARBA00009597"/>
    </source>
</evidence>
<keyword evidence="17" id="KW-1185">Reference proteome</keyword>
<dbReference type="RefSeq" id="XP_018282469.1">
    <property type="nucleotide sequence ID" value="XM_018421864.1"/>
</dbReference>
<evidence type="ECO:0000256" key="11">
    <source>
        <dbReference type="ARBA" id="ARBA00023136"/>
    </source>
</evidence>
<dbReference type="GO" id="GO:0005524">
    <property type="term" value="F:ATP binding"/>
    <property type="evidence" value="ECO:0007669"/>
    <property type="project" value="UniProtKB-KW"/>
</dbReference>
<dbReference type="Proteomes" id="UP000053611">
    <property type="component" value="Unassembled WGS sequence"/>
</dbReference>
<dbReference type="Gene3D" id="3.10.450.240">
    <property type="match status" value="1"/>
</dbReference>
<evidence type="ECO:0000256" key="9">
    <source>
        <dbReference type="ARBA" id="ARBA00023010"/>
    </source>
</evidence>
<dbReference type="InterPro" id="IPR032710">
    <property type="entry name" value="NTF2-like_dom_sf"/>
</dbReference>
<keyword evidence="11 13" id="KW-0472">Membrane</keyword>
<evidence type="ECO:0000259" key="15">
    <source>
        <dbReference type="SMART" id="SM00978"/>
    </source>
</evidence>
<keyword evidence="7 13" id="KW-0653">Protein transport</keyword>
<dbReference type="PANTHER" id="PTHR10721">
    <property type="entry name" value="MITOCHONDRIAL IMPORT INNER MEMBRANE TRANSLOCASE SUBUNIT TIM44"/>
    <property type="match status" value="1"/>
</dbReference>
<proteinExistence type="inferred from homology"/>
<evidence type="ECO:0000256" key="6">
    <source>
        <dbReference type="ARBA" id="ARBA00022840"/>
    </source>
</evidence>
<dbReference type="GO" id="GO:0005743">
    <property type="term" value="C:mitochondrial inner membrane"/>
    <property type="evidence" value="ECO:0007669"/>
    <property type="project" value="UniProtKB-SubCell"/>
</dbReference>
<evidence type="ECO:0000256" key="1">
    <source>
        <dbReference type="ARBA" id="ARBA00004637"/>
    </source>
</evidence>
<keyword evidence="6" id="KW-0067">ATP-binding</keyword>
<keyword evidence="8" id="KW-0809">Transit peptide</keyword>
<dbReference type="OrthoDB" id="10265990at2759"/>
<evidence type="ECO:0000256" key="13">
    <source>
        <dbReference type="PIRNR" id="PIRNR037871"/>
    </source>
</evidence>
<dbReference type="STRING" id="879819.A0A0J0XY58"/>
<dbReference type="GO" id="GO:0030150">
    <property type="term" value="P:protein import into mitochondrial matrix"/>
    <property type="evidence" value="ECO:0007669"/>
    <property type="project" value="InterPro"/>
</dbReference>
<keyword evidence="5 13" id="KW-0999">Mitochondrion inner membrane</keyword>
<dbReference type="PIRSF" id="PIRSF037871">
    <property type="entry name" value="TIM44"/>
    <property type="match status" value="1"/>
</dbReference>
<dbReference type="SMART" id="SM00978">
    <property type="entry name" value="Tim44"/>
    <property type="match status" value="1"/>
</dbReference>
<dbReference type="GO" id="GO:0051087">
    <property type="term" value="F:protein-folding chaperone binding"/>
    <property type="evidence" value="ECO:0007669"/>
    <property type="project" value="InterPro"/>
</dbReference>
<evidence type="ECO:0000256" key="8">
    <source>
        <dbReference type="ARBA" id="ARBA00022946"/>
    </source>
</evidence>
<dbReference type="PANTHER" id="PTHR10721:SF1">
    <property type="entry name" value="MITOCHONDRIAL IMPORT INNER MEMBRANE TRANSLOCASE SUBUNIT TIM44"/>
    <property type="match status" value="1"/>
</dbReference>
<dbReference type="InterPro" id="IPR039544">
    <property type="entry name" value="Tim44-like"/>
</dbReference>
<evidence type="ECO:0000256" key="14">
    <source>
        <dbReference type="SAM" id="MobiDB-lite"/>
    </source>
</evidence>
<evidence type="ECO:0000256" key="10">
    <source>
        <dbReference type="ARBA" id="ARBA00023128"/>
    </source>
</evidence>
<feature type="region of interest" description="Disordered" evidence="14">
    <location>
        <begin position="1"/>
        <end position="64"/>
    </location>
</feature>
<comment type="similarity">
    <text evidence="2 13">Belongs to the Tim44 family.</text>
</comment>
<organism evidence="16 17">
    <name type="scientific">Cutaneotrichosporon oleaginosum</name>
    <dbReference type="NCBI Taxonomy" id="879819"/>
    <lineage>
        <taxon>Eukaryota</taxon>
        <taxon>Fungi</taxon>
        <taxon>Dikarya</taxon>
        <taxon>Basidiomycota</taxon>
        <taxon>Agaricomycotina</taxon>
        <taxon>Tremellomycetes</taxon>
        <taxon>Trichosporonales</taxon>
        <taxon>Trichosporonaceae</taxon>
        <taxon>Cutaneotrichosporon</taxon>
    </lineage>
</organism>
<evidence type="ECO:0000256" key="12">
    <source>
        <dbReference type="ARBA" id="ARBA00074309"/>
    </source>
</evidence>
<accession>A0A0J0XY58</accession>
<feature type="compositionally biased region" description="Low complexity" evidence="14">
    <location>
        <begin position="1"/>
        <end position="29"/>
    </location>
</feature>
<feature type="compositionally biased region" description="Basic and acidic residues" evidence="14">
    <location>
        <begin position="36"/>
        <end position="58"/>
    </location>
</feature>
<keyword evidence="9 13" id="KW-0811">Translocation</keyword>
<feature type="domain" description="Tim44-like" evidence="15">
    <location>
        <begin position="296"/>
        <end position="449"/>
    </location>
</feature>
<evidence type="ECO:0000256" key="4">
    <source>
        <dbReference type="ARBA" id="ARBA00022741"/>
    </source>
</evidence>
<dbReference type="AlphaFoldDB" id="A0A0J0XY58"/>
<evidence type="ECO:0000313" key="17">
    <source>
        <dbReference type="Proteomes" id="UP000053611"/>
    </source>
</evidence>
<dbReference type="EMBL" id="KQ087179">
    <property type="protein sequence ID" value="KLT45978.1"/>
    <property type="molecule type" value="Genomic_DNA"/>
</dbReference>
<comment type="subcellular location">
    <subcellularLocation>
        <location evidence="1">Mitochondrion inner membrane</location>
        <topology evidence="1">Peripheral membrane protein</topology>
    </subcellularLocation>
</comment>
<name>A0A0J0XY58_9TREE</name>
<keyword evidence="4" id="KW-0547">Nucleotide-binding</keyword>
<dbReference type="InterPro" id="IPR017303">
    <property type="entry name" value="Tim44"/>
</dbReference>
<gene>
    <name evidence="16" type="ORF">CC85DRAFT_282118</name>
</gene>
<keyword evidence="3 13" id="KW-0813">Transport</keyword>
<evidence type="ECO:0000256" key="7">
    <source>
        <dbReference type="ARBA" id="ARBA00022927"/>
    </source>
</evidence>
<comment type="function">
    <text evidence="13">Essential component of the PAM complex, a complex required for the translocation of transit peptide-containing proteins from the inner membrane into the mitochondrial matrix in an ATP-dependent manner.</text>
</comment>
<reference evidence="16 17" key="1">
    <citation type="submission" date="2015-03" db="EMBL/GenBank/DDBJ databases">
        <title>Genomics and transcriptomics of the oil-accumulating basidiomycete yeast T. oleaginosus allow insights into substrate utilization and the diverse evolutionary trajectories of mating systems in fungi.</title>
        <authorList>
            <consortium name="DOE Joint Genome Institute"/>
            <person name="Kourist R."/>
            <person name="Kracht O."/>
            <person name="Bracharz F."/>
            <person name="Lipzen A."/>
            <person name="Nolan M."/>
            <person name="Ohm R."/>
            <person name="Grigoriev I."/>
            <person name="Sun S."/>
            <person name="Heitman J."/>
            <person name="Bruck T."/>
            <person name="Nowrousian M."/>
        </authorList>
    </citation>
    <scope>NUCLEOTIDE SEQUENCE [LARGE SCALE GENOMIC DNA]</scope>
    <source>
        <strain evidence="16 17">IBC0246</strain>
    </source>
</reference>
<evidence type="ECO:0000256" key="5">
    <source>
        <dbReference type="ARBA" id="ARBA00022792"/>
    </source>
</evidence>
<sequence length="456" mass="51416">MNPGSSLRALRAPLRRSATSTATAYAARPISVSARRLNEAKEEASKKEKKEEKKRGWDDSAAPPQSPFKVFLRVFKEEIDKNQGWQQNVKQLQGDVDKMADSEAMKKAREMYERTRITNMMKENPRLAAAVEDLKKAGVSVNEAVSRALQDSEVLKAIARVSNSVAMFADHATAPIRDTEVYKAIAASVEEAFDDTAGTNLRYGGYVEKEERRRRREARRIKAGKTSKRVAENPEAGEALVLSDKQDTSSTRFQFIKENPTYQRLREQYYESENPAVETFRSITSTIAGWFDENETAKVIRTIREMDPDFTMDGFTRELREYIVPEVVDAYLSADRESLKQWCGEATFNVLWATMGQYIKQGLVSDSRVLDIKHVDIAQGKLLDNDVPVFVVSFASQEILLFRSAKTGEAVVGDENAVEACRYAMVLTRVPSEVDNELTGGWKVVEMARRGARSFM</sequence>
<protein>
    <recommendedName>
        <fullName evidence="12 13">Mitochondrial import inner membrane translocase subunit TIM44</fullName>
    </recommendedName>
</protein>